<feature type="transmembrane region" description="Helical" evidence="1">
    <location>
        <begin position="370"/>
        <end position="391"/>
    </location>
</feature>
<feature type="transmembrane region" description="Helical" evidence="1">
    <location>
        <begin position="137"/>
        <end position="159"/>
    </location>
</feature>
<evidence type="ECO:0000313" key="2">
    <source>
        <dbReference type="EMBL" id="TDC10543.1"/>
    </source>
</evidence>
<keyword evidence="1" id="KW-1133">Transmembrane helix</keyword>
<accession>A0A4R4NRH0</accession>
<feature type="transmembrane region" description="Helical" evidence="1">
    <location>
        <begin position="219"/>
        <end position="240"/>
    </location>
</feature>
<dbReference type="AlphaFoldDB" id="A0A4R4NRH0"/>
<protein>
    <submittedName>
        <fullName evidence="2">Uncharacterized protein</fullName>
    </submittedName>
</protein>
<feature type="transmembrane region" description="Helical" evidence="1">
    <location>
        <begin position="112"/>
        <end position="131"/>
    </location>
</feature>
<proteinExistence type="predicted"/>
<feature type="transmembrane region" description="Helical" evidence="1">
    <location>
        <begin position="436"/>
        <end position="456"/>
    </location>
</feature>
<feature type="transmembrane region" description="Helical" evidence="1">
    <location>
        <begin position="462"/>
        <end position="483"/>
    </location>
</feature>
<gene>
    <name evidence="2" type="ORF">E1267_04015</name>
</gene>
<feature type="transmembrane region" description="Helical" evidence="1">
    <location>
        <begin position="171"/>
        <end position="188"/>
    </location>
</feature>
<dbReference type="OrthoDB" id="9957497at2"/>
<comment type="caution">
    <text evidence="2">The sequence shown here is derived from an EMBL/GenBank/DDBJ whole genome shotgun (WGS) entry which is preliminary data.</text>
</comment>
<dbReference type="EMBL" id="SMJZ01000008">
    <property type="protein sequence ID" value="TDC10543.1"/>
    <property type="molecule type" value="Genomic_DNA"/>
</dbReference>
<organism evidence="2 3">
    <name type="scientific">Nonomuraea longispora</name>
    <dbReference type="NCBI Taxonomy" id="1848320"/>
    <lineage>
        <taxon>Bacteria</taxon>
        <taxon>Bacillati</taxon>
        <taxon>Actinomycetota</taxon>
        <taxon>Actinomycetes</taxon>
        <taxon>Streptosporangiales</taxon>
        <taxon>Streptosporangiaceae</taxon>
        <taxon>Nonomuraea</taxon>
    </lineage>
</organism>
<dbReference type="Proteomes" id="UP000295157">
    <property type="component" value="Unassembled WGS sequence"/>
</dbReference>
<evidence type="ECO:0000313" key="3">
    <source>
        <dbReference type="Proteomes" id="UP000295157"/>
    </source>
</evidence>
<keyword evidence="1" id="KW-0812">Transmembrane</keyword>
<reference evidence="2 3" key="1">
    <citation type="submission" date="2019-02" db="EMBL/GenBank/DDBJ databases">
        <title>Draft genome sequences of novel Actinobacteria.</title>
        <authorList>
            <person name="Sahin N."/>
            <person name="Ay H."/>
            <person name="Saygin H."/>
        </authorList>
    </citation>
    <scope>NUCLEOTIDE SEQUENCE [LARGE SCALE GENOMIC DNA]</scope>
    <source>
        <strain evidence="2 3">KC201</strain>
    </source>
</reference>
<sequence>MNEFAAASRALAHLSFAAWSRRVRELRPWRMVLLAAGAALVALLQLRLTALAPPGQDGVADRVVTVAPLILPLLLLTATRRSPLRLSTADASWSLTAPGGGRALLARHLLAGPARFALMVLAAGVLTRWWAGFDPTWAWQPAAACAVLLLLFGLVACVRHLLALGSAPARVTLRVAGAAWAVAMLISYASDLPAAAWVRLAPLVRGLAGLLFEPAPGSAPLLLAGLASLMCAAALLIAVADGYQEPADAAARERAGAQEVLRDSHSGQELGAERFRTGAASLRPPSALTGERAVFYRALAQERRVLADRLVMPVLLLAAVVGLMVVAPAYGWVPLLPAVPHLLGEHLVGGVAVERDHHFARVTGMRMERVLIWANILPVARTAVALEVLWLPQIFSPVVEAPLWWAGVLLAPITAVLVGGAGELAGSLIDPIAARFTVALAVCGLGWTPCAVLLAADTPLPMVVASLSTAAVAVWAGAALAAAPRTPWPLRRPGELRS</sequence>
<feature type="transmembrane region" description="Helical" evidence="1">
    <location>
        <begin position="403"/>
        <end position="424"/>
    </location>
</feature>
<keyword evidence="1" id="KW-0472">Membrane</keyword>
<keyword evidence="3" id="KW-1185">Reference proteome</keyword>
<name>A0A4R4NRH0_9ACTN</name>
<dbReference type="RefSeq" id="WP_132329881.1">
    <property type="nucleotide sequence ID" value="NZ_SMJZ01000008.1"/>
</dbReference>
<evidence type="ECO:0000256" key="1">
    <source>
        <dbReference type="SAM" id="Phobius"/>
    </source>
</evidence>
<feature type="transmembrane region" description="Helical" evidence="1">
    <location>
        <begin position="59"/>
        <end position="78"/>
    </location>
</feature>
<feature type="transmembrane region" description="Helical" evidence="1">
    <location>
        <begin position="310"/>
        <end position="333"/>
    </location>
</feature>